<protein>
    <submittedName>
        <fullName evidence="2">Kinase-like protein</fullName>
    </submittedName>
</protein>
<dbReference type="Pfam" id="PF07714">
    <property type="entry name" value="PK_Tyr_Ser-Thr"/>
    <property type="match status" value="1"/>
</dbReference>
<dbReference type="PIRSF" id="PIRSF000654">
    <property type="entry name" value="Integrin-linked_kinase"/>
    <property type="match status" value="1"/>
</dbReference>
<dbReference type="InterPro" id="IPR051681">
    <property type="entry name" value="Ser/Thr_Kinases-Pseudokinases"/>
</dbReference>
<gene>
    <name evidence="2" type="ORF">CALCODRAFT_430981</name>
</gene>
<sequence length="263" mass="29311">KAIAREVSVWARLDDKNVLPFLGVRPHDDWNSIGLVSPWMENSDIKTYLLSNPHADRLNLASGVTSGVAYLHRNKIAHGDLKASNILVDSDGQPRLTDFGLALVLDDVLPEQTSSTMFAGSVRWMAPERIQPFRFGLTPTTSRTLAGDVYSLAMTLYEIFAGQIPYKGLDELEVIITVMNGVRPSHPGHDAIKLGMTPRLWDFIRSCWDYDRAKRPELRTALQALFHDDSEKAVSDLNGVATLVTFPSTGQKSISKRTRNYCI</sequence>
<keyword evidence="2" id="KW-0418">Kinase</keyword>
<dbReference type="Proteomes" id="UP000076842">
    <property type="component" value="Unassembled WGS sequence"/>
</dbReference>
<dbReference type="GO" id="GO:0005524">
    <property type="term" value="F:ATP binding"/>
    <property type="evidence" value="ECO:0007669"/>
    <property type="project" value="InterPro"/>
</dbReference>
<dbReference type="PANTHER" id="PTHR44329">
    <property type="entry name" value="SERINE/THREONINE-PROTEIN KINASE TNNI3K-RELATED"/>
    <property type="match status" value="1"/>
</dbReference>
<dbReference type="EMBL" id="KV423940">
    <property type="protein sequence ID" value="KZT59424.1"/>
    <property type="molecule type" value="Genomic_DNA"/>
</dbReference>
<dbReference type="InterPro" id="IPR001245">
    <property type="entry name" value="Ser-Thr/Tyr_kinase_cat_dom"/>
</dbReference>
<feature type="domain" description="Protein kinase" evidence="1">
    <location>
        <begin position="1"/>
        <end position="226"/>
    </location>
</feature>
<keyword evidence="2" id="KW-0808">Transferase</keyword>
<dbReference type="SUPFAM" id="SSF56112">
    <property type="entry name" value="Protein kinase-like (PK-like)"/>
    <property type="match status" value="1"/>
</dbReference>
<organism evidence="2 3">
    <name type="scientific">Calocera cornea HHB12733</name>
    <dbReference type="NCBI Taxonomy" id="1353952"/>
    <lineage>
        <taxon>Eukaryota</taxon>
        <taxon>Fungi</taxon>
        <taxon>Dikarya</taxon>
        <taxon>Basidiomycota</taxon>
        <taxon>Agaricomycotina</taxon>
        <taxon>Dacrymycetes</taxon>
        <taxon>Dacrymycetales</taxon>
        <taxon>Dacrymycetaceae</taxon>
        <taxon>Calocera</taxon>
    </lineage>
</organism>
<dbReference type="PROSITE" id="PS00108">
    <property type="entry name" value="PROTEIN_KINASE_ST"/>
    <property type="match status" value="1"/>
</dbReference>
<proteinExistence type="predicted"/>
<dbReference type="STRING" id="1353952.A0A165HKX1"/>
<dbReference type="OrthoDB" id="4062651at2759"/>
<dbReference type="AlphaFoldDB" id="A0A165HKX1"/>
<name>A0A165HKX1_9BASI</name>
<dbReference type="InterPro" id="IPR011009">
    <property type="entry name" value="Kinase-like_dom_sf"/>
</dbReference>
<dbReference type="PANTHER" id="PTHR44329:SF214">
    <property type="entry name" value="PROTEIN KINASE DOMAIN-CONTAINING PROTEIN"/>
    <property type="match status" value="1"/>
</dbReference>
<dbReference type="InParanoid" id="A0A165HKX1"/>
<dbReference type="GO" id="GO:0004674">
    <property type="term" value="F:protein serine/threonine kinase activity"/>
    <property type="evidence" value="ECO:0007669"/>
    <property type="project" value="TreeGrafter"/>
</dbReference>
<evidence type="ECO:0000313" key="3">
    <source>
        <dbReference type="Proteomes" id="UP000076842"/>
    </source>
</evidence>
<dbReference type="InterPro" id="IPR008271">
    <property type="entry name" value="Ser/Thr_kinase_AS"/>
</dbReference>
<dbReference type="InterPro" id="IPR000719">
    <property type="entry name" value="Prot_kinase_dom"/>
</dbReference>
<reference evidence="2 3" key="1">
    <citation type="journal article" date="2016" name="Mol. Biol. Evol.">
        <title>Comparative Genomics of Early-Diverging Mushroom-Forming Fungi Provides Insights into the Origins of Lignocellulose Decay Capabilities.</title>
        <authorList>
            <person name="Nagy L.G."/>
            <person name="Riley R."/>
            <person name="Tritt A."/>
            <person name="Adam C."/>
            <person name="Daum C."/>
            <person name="Floudas D."/>
            <person name="Sun H."/>
            <person name="Yadav J.S."/>
            <person name="Pangilinan J."/>
            <person name="Larsson K.H."/>
            <person name="Matsuura K."/>
            <person name="Barry K."/>
            <person name="Labutti K."/>
            <person name="Kuo R."/>
            <person name="Ohm R.A."/>
            <person name="Bhattacharya S.S."/>
            <person name="Shirouzu T."/>
            <person name="Yoshinaga Y."/>
            <person name="Martin F.M."/>
            <person name="Grigoriev I.V."/>
            <person name="Hibbett D.S."/>
        </authorList>
    </citation>
    <scope>NUCLEOTIDE SEQUENCE [LARGE SCALE GENOMIC DNA]</scope>
    <source>
        <strain evidence="2 3">HHB12733</strain>
    </source>
</reference>
<dbReference type="Gene3D" id="1.10.510.10">
    <property type="entry name" value="Transferase(Phosphotransferase) domain 1"/>
    <property type="match status" value="1"/>
</dbReference>
<accession>A0A165HKX1</accession>
<evidence type="ECO:0000313" key="2">
    <source>
        <dbReference type="EMBL" id="KZT59424.1"/>
    </source>
</evidence>
<keyword evidence="3" id="KW-1185">Reference proteome</keyword>
<evidence type="ECO:0000259" key="1">
    <source>
        <dbReference type="PROSITE" id="PS50011"/>
    </source>
</evidence>
<feature type="non-terminal residue" evidence="2">
    <location>
        <position position="1"/>
    </location>
</feature>
<dbReference type="PROSITE" id="PS50011">
    <property type="entry name" value="PROTEIN_KINASE_DOM"/>
    <property type="match status" value="1"/>
</dbReference>
<dbReference type="SMART" id="SM00220">
    <property type="entry name" value="S_TKc"/>
    <property type="match status" value="1"/>
</dbReference>